<keyword evidence="1" id="KW-0175">Coiled coil</keyword>
<comment type="caution">
    <text evidence="3">The sequence shown here is derived from an EMBL/GenBank/DDBJ whole genome shotgun (WGS) entry which is preliminary data.</text>
</comment>
<proteinExistence type="predicted"/>
<feature type="compositionally biased region" description="Basic and acidic residues" evidence="2">
    <location>
        <begin position="157"/>
        <end position="167"/>
    </location>
</feature>
<feature type="coiled-coil region" evidence="1">
    <location>
        <begin position="298"/>
        <end position="386"/>
    </location>
</feature>
<evidence type="ECO:0000256" key="1">
    <source>
        <dbReference type="SAM" id="Coils"/>
    </source>
</evidence>
<dbReference type="PANTHER" id="PTHR38394">
    <property type="entry name" value="NEUROFILAMENT LIGHT PROTEIN"/>
    <property type="match status" value="1"/>
</dbReference>
<feature type="region of interest" description="Disordered" evidence="2">
    <location>
        <begin position="60"/>
        <end position="82"/>
    </location>
</feature>
<evidence type="ECO:0000313" key="3">
    <source>
        <dbReference type="EMBL" id="THU47641.1"/>
    </source>
</evidence>
<dbReference type="PANTHER" id="PTHR38394:SF1">
    <property type="entry name" value="NEUROFILAMENT LIGHT PROTEIN"/>
    <property type="match status" value="1"/>
</dbReference>
<dbReference type="Proteomes" id="UP000317650">
    <property type="component" value="Chromosome 9"/>
</dbReference>
<accession>A0A4S8IH87</accession>
<protein>
    <recommendedName>
        <fullName evidence="5">UVR domain-containing protein</fullName>
    </recommendedName>
</protein>
<organism evidence="3 4">
    <name type="scientific">Musa balbisiana</name>
    <name type="common">Banana</name>
    <dbReference type="NCBI Taxonomy" id="52838"/>
    <lineage>
        <taxon>Eukaryota</taxon>
        <taxon>Viridiplantae</taxon>
        <taxon>Streptophyta</taxon>
        <taxon>Embryophyta</taxon>
        <taxon>Tracheophyta</taxon>
        <taxon>Spermatophyta</taxon>
        <taxon>Magnoliopsida</taxon>
        <taxon>Liliopsida</taxon>
        <taxon>Zingiberales</taxon>
        <taxon>Musaceae</taxon>
        <taxon>Musa</taxon>
    </lineage>
</organism>
<evidence type="ECO:0000313" key="4">
    <source>
        <dbReference type="Proteomes" id="UP000317650"/>
    </source>
</evidence>
<evidence type="ECO:0008006" key="5">
    <source>
        <dbReference type="Google" id="ProtNLM"/>
    </source>
</evidence>
<keyword evidence="4" id="KW-1185">Reference proteome</keyword>
<feature type="coiled-coil region" evidence="1">
    <location>
        <begin position="551"/>
        <end position="578"/>
    </location>
</feature>
<reference evidence="3 4" key="1">
    <citation type="journal article" date="2019" name="Nat. Plants">
        <title>Genome sequencing of Musa balbisiana reveals subgenome evolution and function divergence in polyploid bananas.</title>
        <authorList>
            <person name="Yao X."/>
        </authorList>
    </citation>
    <scope>NUCLEOTIDE SEQUENCE [LARGE SCALE GENOMIC DNA]</scope>
    <source>
        <strain evidence="4">cv. DH-PKW</strain>
        <tissue evidence="3">Leaves</tissue>
    </source>
</reference>
<evidence type="ECO:0000256" key="2">
    <source>
        <dbReference type="SAM" id="MobiDB-lite"/>
    </source>
</evidence>
<dbReference type="STRING" id="52838.A0A4S8IH87"/>
<feature type="compositionally biased region" description="Pro residues" evidence="2">
    <location>
        <begin position="100"/>
        <end position="118"/>
    </location>
</feature>
<feature type="coiled-coil region" evidence="1">
    <location>
        <begin position="699"/>
        <end position="733"/>
    </location>
</feature>
<name>A0A4S8IH87_MUSBA</name>
<gene>
    <name evidence="3" type="ORF">C4D60_Mb09t17750</name>
</gene>
<dbReference type="AlphaFoldDB" id="A0A4S8IH87"/>
<feature type="region of interest" description="Disordered" evidence="2">
    <location>
        <begin position="94"/>
        <end position="181"/>
    </location>
</feature>
<dbReference type="EMBL" id="PYDT01000010">
    <property type="protein sequence ID" value="THU47641.1"/>
    <property type="molecule type" value="Genomic_DNA"/>
</dbReference>
<sequence>MTSSQSNRPTLVLASACLPRSATSFMASSSEAGFDEAINGSLFDGMVLFVPSSVDLSLPQVGASLPPPPDAATTSSQPQSKPLLVDEDLFSDLTLQNLPSPTPSPLDPPTPTPTPSPPSSHLQPPAFPSRQSSRKKKRAVRIGYARETAGPAAASSEDVHHLSDPLRNKSPPPPPCSSGTAAVGLAIASKSIADEPPTFSYDLGVGSAPHPDTAISVVENDPTPGPPPSKSLEQLREETDYGSSCEAVVKEDKGHQPPVEEGGDEYICSSGESAAREGAFDSAEERLQVVRAQISKNLESIQQRAASAYAERKELERRRRTAVETVNSASAKHKDLERELELACEAEDFERAERVSQNLMTMEDEKNKLLLSLREAEADCEVAESKMLEVLEFQIAAEEEGVFLLQQFSKDAANSAESVLKNAEKESCKELEEWQSSVELLEVEKLEMDIESLLVSEACSGLENAIEDLVKNDREEKEMLTRKGVVLAKELDELRELVILKEAEIADNKCQIQDVEKRISNVVFKFHETQSTIVMKHESLQAVFLKGESEKEALLKKKKEIDENISLSEEKRKKLMELSEISSAEAKTCQDLVGLKKHLASLVLKSREDRVKFSKTEEKILEDIQILREEILAARTALQDLSSGRASIQQEVALYKQRIDFIEKRGPELEAEKKVAAAARNFKEAGRVATEAKALHTAKEDLQHKKEKSILHVEKLEEEIKSNVDKIQENEGLILLKEKEAALAGCNRLQLVAAAARAERLAALKMGDLEEGNLLLQEAEAAESEAREIQEAYNLDVEVDGKNFVSVAFITNLNGDHLTEVASLNLPAVAGTQS</sequence>